<name>A0A2I1GZK9_9GLOM</name>
<proteinExistence type="predicted"/>
<gene>
    <name evidence="1" type="ORF">RhiirA4_408001</name>
</gene>
<dbReference type="Proteomes" id="UP000234323">
    <property type="component" value="Unassembled WGS sequence"/>
</dbReference>
<keyword evidence="2" id="KW-1185">Reference proteome</keyword>
<dbReference type="AlphaFoldDB" id="A0A2I1GZK9"/>
<accession>A0A2I1GZK9</accession>
<comment type="caution">
    <text evidence="1">The sequence shown here is derived from an EMBL/GenBank/DDBJ whole genome shotgun (WGS) entry which is preliminary data.</text>
</comment>
<reference evidence="1 2" key="1">
    <citation type="submission" date="2015-10" db="EMBL/GenBank/DDBJ databases">
        <title>Genome analyses suggest a sexual origin of heterokaryosis in a supposedly ancient asexual fungus.</title>
        <authorList>
            <person name="Ropars J."/>
            <person name="Sedzielewska K."/>
            <person name="Noel J."/>
            <person name="Charron P."/>
            <person name="Farinelli L."/>
            <person name="Marton T."/>
            <person name="Kruger M."/>
            <person name="Pelin A."/>
            <person name="Brachmann A."/>
            <person name="Corradi N."/>
        </authorList>
    </citation>
    <scope>NUCLEOTIDE SEQUENCE [LARGE SCALE GENOMIC DNA]</scope>
    <source>
        <strain evidence="1 2">A4</strain>
    </source>
</reference>
<protein>
    <submittedName>
        <fullName evidence="1">Uncharacterized protein</fullName>
    </submittedName>
</protein>
<dbReference type="EMBL" id="LLXI01001133">
    <property type="protein sequence ID" value="PKY52070.1"/>
    <property type="molecule type" value="Genomic_DNA"/>
</dbReference>
<evidence type="ECO:0000313" key="2">
    <source>
        <dbReference type="Proteomes" id="UP000234323"/>
    </source>
</evidence>
<evidence type="ECO:0000313" key="1">
    <source>
        <dbReference type="EMBL" id="PKY52070.1"/>
    </source>
</evidence>
<sequence length="63" mass="7382">MPEPRNFTEAYYSIQQDLIIPDSKYISGYQSENNDSKVIIGKNVKDESERIYSNNLESNKLFF</sequence>
<organism evidence="1 2">
    <name type="scientific">Rhizophagus irregularis</name>
    <dbReference type="NCBI Taxonomy" id="588596"/>
    <lineage>
        <taxon>Eukaryota</taxon>
        <taxon>Fungi</taxon>
        <taxon>Fungi incertae sedis</taxon>
        <taxon>Mucoromycota</taxon>
        <taxon>Glomeromycotina</taxon>
        <taxon>Glomeromycetes</taxon>
        <taxon>Glomerales</taxon>
        <taxon>Glomeraceae</taxon>
        <taxon>Rhizophagus</taxon>
    </lineage>
</organism>